<gene>
    <name evidence="4" type="primary">pdxJ</name>
    <name evidence="6" type="ORF">ENW48_07675</name>
</gene>
<evidence type="ECO:0000256" key="1">
    <source>
        <dbReference type="ARBA" id="ARBA00022490"/>
    </source>
</evidence>
<evidence type="ECO:0000256" key="5">
    <source>
        <dbReference type="NCBIfam" id="TIGR00559"/>
    </source>
</evidence>
<accession>A0A7C5EMK8</accession>
<protein>
    <recommendedName>
        <fullName evidence="4 5">Pyridoxine 5'-phosphate synthase</fullName>
        <shortName evidence="4">PNP synthase</shortName>
        <ecNumber evidence="4 5">2.6.99.2</ecNumber>
    </recommendedName>
</protein>
<dbReference type="HAMAP" id="MF_00279">
    <property type="entry name" value="PdxJ"/>
    <property type="match status" value="1"/>
</dbReference>
<dbReference type="Gene3D" id="3.20.20.70">
    <property type="entry name" value="Aldolase class I"/>
    <property type="match status" value="1"/>
</dbReference>
<feature type="binding site" evidence="4">
    <location>
        <position position="100"/>
    </location>
    <ligand>
        <name>1-deoxy-D-xylulose 5-phosphate</name>
        <dbReference type="ChEBI" id="CHEBI:57792"/>
    </ligand>
</feature>
<dbReference type="EMBL" id="DTKJ01000055">
    <property type="protein sequence ID" value="HGZ12080.1"/>
    <property type="molecule type" value="Genomic_DNA"/>
</dbReference>
<proteinExistence type="inferred from homology"/>
<comment type="subcellular location">
    <subcellularLocation>
        <location evidence="4">Cytoplasm</location>
    </subcellularLocation>
</comment>
<dbReference type="InterPro" id="IPR036130">
    <property type="entry name" value="Pyridoxine-5'_phos_synth"/>
</dbReference>
<dbReference type="EC" id="2.6.99.2" evidence="4 5"/>
<dbReference type="GO" id="GO:0008615">
    <property type="term" value="P:pyridoxine biosynthetic process"/>
    <property type="evidence" value="ECO:0007669"/>
    <property type="project" value="UniProtKB-UniRule"/>
</dbReference>
<feature type="binding site" evidence="4">
    <location>
        <begin position="213"/>
        <end position="214"/>
    </location>
    <ligand>
        <name>3-amino-2-oxopropyl phosphate</name>
        <dbReference type="ChEBI" id="CHEBI:57279"/>
    </ligand>
</feature>
<evidence type="ECO:0000313" key="6">
    <source>
        <dbReference type="EMBL" id="HGZ12080.1"/>
    </source>
</evidence>
<dbReference type="GO" id="GO:0005829">
    <property type="term" value="C:cytosol"/>
    <property type="evidence" value="ECO:0007669"/>
    <property type="project" value="TreeGrafter"/>
</dbReference>
<dbReference type="AlphaFoldDB" id="A0A7C5EMK8"/>
<comment type="catalytic activity">
    <reaction evidence="4">
        <text>3-amino-2-oxopropyl phosphate + 1-deoxy-D-xylulose 5-phosphate = pyridoxine 5'-phosphate + phosphate + 2 H2O + H(+)</text>
        <dbReference type="Rhea" id="RHEA:15265"/>
        <dbReference type="ChEBI" id="CHEBI:15377"/>
        <dbReference type="ChEBI" id="CHEBI:15378"/>
        <dbReference type="ChEBI" id="CHEBI:43474"/>
        <dbReference type="ChEBI" id="CHEBI:57279"/>
        <dbReference type="ChEBI" id="CHEBI:57792"/>
        <dbReference type="ChEBI" id="CHEBI:58589"/>
        <dbReference type="EC" id="2.6.99.2"/>
    </reaction>
</comment>
<evidence type="ECO:0000256" key="2">
    <source>
        <dbReference type="ARBA" id="ARBA00022679"/>
    </source>
</evidence>
<keyword evidence="1 4" id="KW-0963">Cytoplasm</keyword>
<comment type="similarity">
    <text evidence="4">Belongs to the PNP synthase family.</text>
</comment>
<dbReference type="SUPFAM" id="SSF63892">
    <property type="entry name" value="Pyridoxine 5'-phosphate synthase"/>
    <property type="match status" value="1"/>
</dbReference>
<keyword evidence="3 4" id="KW-0664">Pyridoxine biosynthesis</keyword>
<dbReference type="NCBIfam" id="NF003627">
    <property type="entry name" value="PRK05265.1-5"/>
    <property type="match status" value="1"/>
</dbReference>
<feature type="binding site" evidence="4">
    <location>
        <begin position="9"/>
        <end position="10"/>
    </location>
    <ligand>
        <name>1-deoxy-D-xylulose 5-phosphate</name>
        <dbReference type="ChEBI" id="CHEBI:57792"/>
    </ligand>
</feature>
<sequence>MAKLEVNVDHVATLRQARRIDEPDPVQAAVLAELAGCDGIIVHLREDRRHIQDRDLRLLRQTVKTRLNLEMAATEEMLHIAAEVKPDLVTLVPERREELTTEGGLNVAGQKEKLRAYIHKLKDAGLEVSLFVDPDPLQISAAKEVGAAWVELHTGIYAEARTEAESLKHFDELLDAARVARSMGLRVKCGHGLNYRNIKLFRGHPEFEEFSIGHSIISRAVLVGMEQAVREMLKLIRP</sequence>
<dbReference type="Pfam" id="PF03740">
    <property type="entry name" value="PdxJ"/>
    <property type="match status" value="1"/>
</dbReference>
<evidence type="ECO:0000256" key="3">
    <source>
        <dbReference type="ARBA" id="ARBA00023096"/>
    </source>
</evidence>
<reference evidence="6" key="1">
    <citation type="journal article" date="2020" name="mSystems">
        <title>Genome- and Community-Level Interaction Insights into Carbon Utilization and Element Cycling Functions of Hydrothermarchaeota in Hydrothermal Sediment.</title>
        <authorList>
            <person name="Zhou Z."/>
            <person name="Liu Y."/>
            <person name="Xu W."/>
            <person name="Pan J."/>
            <person name="Luo Z.H."/>
            <person name="Li M."/>
        </authorList>
    </citation>
    <scope>NUCLEOTIDE SEQUENCE [LARGE SCALE GENOMIC DNA]</scope>
    <source>
        <strain evidence="6">SpSt-853</strain>
    </source>
</reference>
<dbReference type="PANTHER" id="PTHR30456:SF0">
    <property type="entry name" value="PYRIDOXINE 5'-PHOSPHATE SYNTHASE"/>
    <property type="match status" value="1"/>
</dbReference>
<feature type="binding site" evidence="4">
    <location>
        <position position="192"/>
    </location>
    <ligand>
        <name>3-amino-2-oxopropyl phosphate</name>
        <dbReference type="ChEBI" id="CHEBI:57279"/>
    </ligand>
</feature>
<comment type="function">
    <text evidence="4">Catalyzes the complicated ring closure reaction between the two acyclic compounds 1-deoxy-D-xylulose-5-phosphate (DXP) and 3-amino-2-oxopropyl phosphate (1-amino-acetone-3-phosphate or AAP) to form pyridoxine 5'-phosphate (PNP) and inorganic phosphate.</text>
</comment>
<dbReference type="CDD" id="cd00003">
    <property type="entry name" value="PNPsynthase"/>
    <property type="match status" value="1"/>
</dbReference>
<keyword evidence="2 4" id="KW-0808">Transferase</keyword>
<feature type="active site" description="Proton acceptor" evidence="4">
    <location>
        <position position="43"/>
    </location>
</feature>
<feature type="binding site" evidence="4">
    <location>
        <position position="45"/>
    </location>
    <ligand>
        <name>1-deoxy-D-xylulose 5-phosphate</name>
        <dbReference type="ChEBI" id="CHEBI:57792"/>
    </ligand>
</feature>
<dbReference type="InterPro" id="IPR013785">
    <property type="entry name" value="Aldolase_TIM"/>
</dbReference>
<organism evidence="6">
    <name type="scientific">Desulfobacca acetoxidans</name>
    <dbReference type="NCBI Taxonomy" id="60893"/>
    <lineage>
        <taxon>Bacteria</taxon>
        <taxon>Pseudomonadati</taxon>
        <taxon>Thermodesulfobacteriota</taxon>
        <taxon>Desulfobaccia</taxon>
        <taxon>Desulfobaccales</taxon>
        <taxon>Desulfobaccaceae</taxon>
        <taxon>Desulfobacca</taxon>
    </lineage>
</organism>
<feature type="active site" description="Proton donor" evidence="4">
    <location>
        <position position="191"/>
    </location>
</feature>
<evidence type="ECO:0000256" key="4">
    <source>
        <dbReference type="HAMAP-Rule" id="MF_00279"/>
    </source>
</evidence>
<feature type="site" description="Transition state stabilizer" evidence="4">
    <location>
        <position position="151"/>
    </location>
</feature>
<comment type="subunit">
    <text evidence="4">Homooctamer; tetramer of dimers.</text>
</comment>
<comment type="pathway">
    <text evidence="4">Cofactor biosynthesis; pyridoxine 5'-phosphate biosynthesis; pyridoxine 5'-phosphate from D-erythrose 4-phosphate: step 5/5.</text>
</comment>
<dbReference type="PANTHER" id="PTHR30456">
    <property type="entry name" value="PYRIDOXINE 5'-PHOSPHATE SYNTHASE"/>
    <property type="match status" value="1"/>
</dbReference>
<feature type="active site" description="Proton acceptor" evidence="4">
    <location>
        <position position="70"/>
    </location>
</feature>
<dbReference type="NCBIfam" id="TIGR00559">
    <property type="entry name" value="pdxJ"/>
    <property type="match status" value="1"/>
</dbReference>
<comment type="caution">
    <text evidence="6">The sequence shown here is derived from an EMBL/GenBank/DDBJ whole genome shotgun (WGS) entry which is preliminary data.</text>
</comment>
<dbReference type="GO" id="GO:0033856">
    <property type="term" value="F:pyridoxine 5'-phosphate synthase activity"/>
    <property type="evidence" value="ECO:0007669"/>
    <property type="project" value="UniProtKB-UniRule"/>
</dbReference>
<feature type="binding site" evidence="4">
    <location>
        <position position="7"/>
    </location>
    <ligand>
        <name>3-amino-2-oxopropyl phosphate</name>
        <dbReference type="ChEBI" id="CHEBI:57279"/>
    </ligand>
</feature>
<feature type="binding site" evidence="4">
    <location>
        <position position="18"/>
    </location>
    <ligand>
        <name>3-amino-2-oxopropyl phosphate</name>
        <dbReference type="ChEBI" id="CHEBI:57279"/>
    </ligand>
</feature>
<feature type="binding site" evidence="4">
    <location>
        <position position="50"/>
    </location>
    <ligand>
        <name>1-deoxy-D-xylulose 5-phosphate</name>
        <dbReference type="ChEBI" id="CHEBI:57792"/>
    </ligand>
</feature>
<dbReference type="InterPro" id="IPR004569">
    <property type="entry name" value="PyrdxlP_synth_PdxJ"/>
</dbReference>
<dbReference type="UniPathway" id="UPA00244">
    <property type="reaction ID" value="UER00313"/>
</dbReference>
<name>A0A7C5EMK8_9BACT</name>
<dbReference type="NCBIfam" id="NF003625">
    <property type="entry name" value="PRK05265.1-3"/>
    <property type="match status" value="1"/>
</dbReference>